<keyword evidence="3" id="KW-1185">Reference proteome</keyword>
<dbReference type="EMBL" id="JBFOLK010000011">
    <property type="protein sequence ID" value="KAL2474281.1"/>
    <property type="molecule type" value="Genomic_DNA"/>
</dbReference>
<reference evidence="3" key="1">
    <citation type="submission" date="2024-07" db="EMBL/GenBank/DDBJ databases">
        <title>Two chromosome-level genome assemblies of Korean endemic species Abeliophyllum distichum and Forsythia ovata (Oleaceae).</title>
        <authorList>
            <person name="Jang H."/>
        </authorList>
    </citation>
    <scope>NUCLEOTIDE SEQUENCE [LARGE SCALE GENOMIC DNA]</scope>
</reference>
<sequence length="192" mass="22351">MTRTQERHYQRNYGRMMRQQQGIARPKMPDLPKATNKYGLKDEEEDSMGDSMEELPESSSGRSKFERSKKDENEDDPGQSITIQFGTLPPFLANNYLLANEFKSKENEEAEKEDDEEEACMLECGERIGQTSRNICAEEEDDGMTDIEEEIDMETERRRRTVSYNNLLKQLYQESVREVDLLGESSGRSFDY</sequence>
<proteinExistence type="predicted"/>
<dbReference type="Proteomes" id="UP001604336">
    <property type="component" value="Unassembled WGS sequence"/>
</dbReference>
<accession>A0ABD1QHK1</accession>
<protein>
    <submittedName>
        <fullName evidence="2">Uncharacterized protein</fullName>
    </submittedName>
</protein>
<evidence type="ECO:0000313" key="3">
    <source>
        <dbReference type="Proteomes" id="UP001604336"/>
    </source>
</evidence>
<gene>
    <name evidence="2" type="ORF">Adt_35017</name>
</gene>
<evidence type="ECO:0000313" key="2">
    <source>
        <dbReference type="EMBL" id="KAL2474281.1"/>
    </source>
</evidence>
<dbReference type="AlphaFoldDB" id="A0ABD1QHK1"/>
<feature type="compositionally biased region" description="Basic and acidic residues" evidence="1">
    <location>
        <begin position="63"/>
        <end position="72"/>
    </location>
</feature>
<evidence type="ECO:0000256" key="1">
    <source>
        <dbReference type="SAM" id="MobiDB-lite"/>
    </source>
</evidence>
<name>A0ABD1QHK1_9LAMI</name>
<comment type="caution">
    <text evidence="2">The sequence shown here is derived from an EMBL/GenBank/DDBJ whole genome shotgun (WGS) entry which is preliminary data.</text>
</comment>
<feature type="region of interest" description="Disordered" evidence="1">
    <location>
        <begin position="1"/>
        <end position="86"/>
    </location>
</feature>
<feature type="compositionally biased region" description="Acidic residues" evidence="1">
    <location>
        <begin position="42"/>
        <end position="56"/>
    </location>
</feature>
<organism evidence="2 3">
    <name type="scientific">Abeliophyllum distichum</name>
    <dbReference type="NCBI Taxonomy" id="126358"/>
    <lineage>
        <taxon>Eukaryota</taxon>
        <taxon>Viridiplantae</taxon>
        <taxon>Streptophyta</taxon>
        <taxon>Embryophyta</taxon>
        <taxon>Tracheophyta</taxon>
        <taxon>Spermatophyta</taxon>
        <taxon>Magnoliopsida</taxon>
        <taxon>eudicotyledons</taxon>
        <taxon>Gunneridae</taxon>
        <taxon>Pentapetalae</taxon>
        <taxon>asterids</taxon>
        <taxon>lamiids</taxon>
        <taxon>Lamiales</taxon>
        <taxon>Oleaceae</taxon>
        <taxon>Forsythieae</taxon>
        <taxon>Abeliophyllum</taxon>
    </lineage>
</organism>